<dbReference type="EMBL" id="JADBDY010000001">
    <property type="protein sequence ID" value="MBE1459910.1"/>
    <property type="molecule type" value="Genomic_DNA"/>
</dbReference>
<evidence type="ECO:0000256" key="3">
    <source>
        <dbReference type="ARBA" id="ARBA00022676"/>
    </source>
</evidence>
<proteinExistence type="inferred from homology"/>
<dbReference type="Proteomes" id="UP000598217">
    <property type="component" value="Unassembled WGS sequence"/>
</dbReference>
<dbReference type="PANTHER" id="PTHR43646">
    <property type="entry name" value="GLYCOSYLTRANSFERASE"/>
    <property type="match status" value="1"/>
</dbReference>
<evidence type="ECO:0000256" key="2">
    <source>
        <dbReference type="ARBA" id="ARBA00022475"/>
    </source>
</evidence>
<keyword evidence="5" id="KW-0472">Membrane</keyword>
<evidence type="ECO:0000256" key="5">
    <source>
        <dbReference type="ARBA" id="ARBA00023136"/>
    </source>
</evidence>
<name>A0ABR9HLI7_9ACTN</name>
<accession>A0ABR9HLI7</accession>
<dbReference type="Gene3D" id="3.90.550.10">
    <property type="entry name" value="Spore Coat Polysaccharide Biosynthesis Protein SpsA, Chain A"/>
    <property type="match status" value="1"/>
</dbReference>
<sequence length="530" mass="58736">MTLVQGGPVRTLSAPRPLIRRNDFSVLEPPLLGEWEPELSVSVVIPAYGGQEKLDLTLASLAAQSYPGDLMEVVVVDDGSDPALRLPPIRPEHARIVPSLPGGWARGHAVNSGAAASDADVLLFFDADMIAFREHVEAQMRWHHLADYLAVTGDLRCVDHEPGVLDPAGVLDAVRRGEPEALVDGPGEELGWLRRAYRRTKGLRAADHRAFHYFIGGTGSVRRAFFEESGGAASELVLGEDTHLGYRFAQNGAVFVPELETSSWHLGLPQMESRREDGARFRRPFVGNRLPLIGEHRALPGRQWEVPRVDAVLDATGARFDEVAETVDALLTGEVCDLRIRLVGEWWRVTPGRHAVLDDPAVHVRLLHEHYRCEPRVEFVEAEPEPDPEVPFRLLLGPGQAPAPQGVRRMIAKANEANAGLVRATAPGDDLGGPRLERTAAFARARRLGAGEADLETVVDEVFGVHWIDGESVLFTPEEEVEEPPRDWRVLLERAQARAESHRARAERLKSRFRWLTRSRTGRFLCRMIG</sequence>
<keyword evidence="12" id="KW-1185">Reference proteome</keyword>
<evidence type="ECO:0000313" key="11">
    <source>
        <dbReference type="EMBL" id="MBE1459910.1"/>
    </source>
</evidence>
<evidence type="ECO:0000256" key="7">
    <source>
        <dbReference type="ARBA" id="ARBA00037904"/>
    </source>
</evidence>
<comment type="similarity">
    <text evidence="8">Belongs to the glycosyltransferase 2 family. CrtQ subfamily.</text>
</comment>
<feature type="domain" description="Glycosyltransferase 2-like" evidence="10">
    <location>
        <begin position="42"/>
        <end position="167"/>
    </location>
</feature>
<dbReference type="SUPFAM" id="SSF53448">
    <property type="entry name" value="Nucleotide-diphospho-sugar transferases"/>
    <property type="match status" value="1"/>
</dbReference>
<evidence type="ECO:0000256" key="9">
    <source>
        <dbReference type="ARBA" id="ARBA00040345"/>
    </source>
</evidence>
<keyword evidence="2" id="KW-1003">Cell membrane</keyword>
<comment type="function">
    <text evidence="6">Catalyzes the glycosylation of 4,4'-diaponeurosporenoate, i.e. the esterification of glucose at the C1'' position with the carboxyl group of 4,4'-diaponeurosporenic acid, to form glycosyl-4,4'-diaponeurosporenoate. This is a step in the biosynthesis of staphyloxanthin, an orange pigment present in most staphylococci strains.</text>
</comment>
<dbReference type="RefSeq" id="WP_191274193.1">
    <property type="nucleotide sequence ID" value="NZ_BMXJ01000007.1"/>
</dbReference>
<comment type="pathway">
    <text evidence="7">Carotenoid biosynthesis; staphyloxanthin biosynthesis; staphyloxanthin from farnesyl diphosphate: step 4/5.</text>
</comment>
<evidence type="ECO:0000259" key="10">
    <source>
        <dbReference type="Pfam" id="PF00535"/>
    </source>
</evidence>
<comment type="caution">
    <text evidence="11">The sequence shown here is derived from an EMBL/GenBank/DDBJ whole genome shotgun (WGS) entry which is preliminary data.</text>
</comment>
<dbReference type="InterPro" id="IPR001173">
    <property type="entry name" value="Glyco_trans_2-like"/>
</dbReference>
<evidence type="ECO:0000256" key="4">
    <source>
        <dbReference type="ARBA" id="ARBA00022679"/>
    </source>
</evidence>
<evidence type="ECO:0000256" key="8">
    <source>
        <dbReference type="ARBA" id="ARBA00038120"/>
    </source>
</evidence>
<gene>
    <name evidence="11" type="ORF">H4W79_004124</name>
</gene>
<keyword evidence="3" id="KW-0328">Glycosyltransferase</keyword>
<reference evidence="11 12" key="1">
    <citation type="submission" date="2020-10" db="EMBL/GenBank/DDBJ databases">
        <title>Sequencing the genomes of 1000 actinobacteria strains.</title>
        <authorList>
            <person name="Klenk H.-P."/>
        </authorList>
    </citation>
    <scope>NUCLEOTIDE SEQUENCE [LARGE SCALE GENOMIC DNA]</scope>
    <source>
        <strain evidence="11 12">DSM 45157</strain>
    </source>
</reference>
<evidence type="ECO:0000313" key="12">
    <source>
        <dbReference type="Proteomes" id="UP000598217"/>
    </source>
</evidence>
<keyword evidence="4" id="KW-0808">Transferase</keyword>
<dbReference type="PANTHER" id="PTHR43646:SF2">
    <property type="entry name" value="GLYCOSYLTRANSFERASE 2-LIKE DOMAIN-CONTAINING PROTEIN"/>
    <property type="match status" value="1"/>
</dbReference>
<dbReference type="CDD" id="cd00761">
    <property type="entry name" value="Glyco_tranf_GTA_type"/>
    <property type="match status" value="1"/>
</dbReference>
<comment type="subcellular location">
    <subcellularLocation>
        <location evidence="1">Cell membrane</location>
    </subcellularLocation>
</comment>
<dbReference type="InterPro" id="IPR029044">
    <property type="entry name" value="Nucleotide-diphossugar_trans"/>
</dbReference>
<dbReference type="Pfam" id="PF00535">
    <property type="entry name" value="Glycos_transf_2"/>
    <property type="match status" value="1"/>
</dbReference>
<organism evidence="11 12">
    <name type="scientific">Nocardiopsis terrae</name>
    <dbReference type="NCBI Taxonomy" id="372655"/>
    <lineage>
        <taxon>Bacteria</taxon>
        <taxon>Bacillati</taxon>
        <taxon>Actinomycetota</taxon>
        <taxon>Actinomycetes</taxon>
        <taxon>Streptosporangiales</taxon>
        <taxon>Nocardiopsidaceae</taxon>
        <taxon>Nocardiopsis</taxon>
    </lineage>
</organism>
<evidence type="ECO:0000256" key="6">
    <source>
        <dbReference type="ARBA" id="ARBA00037281"/>
    </source>
</evidence>
<evidence type="ECO:0000256" key="1">
    <source>
        <dbReference type="ARBA" id="ARBA00004236"/>
    </source>
</evidence>
<protein>
    <recommendedName>
        <fullName evidence="9">4,4'-diaponeurosporenoate glycosyltransferase</fullName>
    </recommendedName>
</protein>